<dbReference type="PANTHER" id="PTHR24249">
    <property type="entry name" value="HISTAMINE RECEPTOR-RELATED G-PROTEIN COUPLED RECEPTOR"/>
    <property type="match status" value="1"/>
</dbReference>
<evidence type="ECO:0000256" key="3">
    <source>
        <dbReference type="ARBA" id="ARBA00022692"/>
    </source>
</evidence>
<feature type="transmembrane region" description="Helical" evidence="10">
    <location>
        <begin position="37"/>
        <end position="63"/>
    </location>
</feature>
<keyword evidence="8 9" id="KW-0807">Transducer</keyword>
<evidence type="ECO:0000256" key="10">
    <source>
        <dbReference type="SAM" id="Phobius"/>
    </source>
</evidence>
<dbReference type="CDD" id="cd15055">
    <property type="entry name" value="7tmA_TAARs"/>
    <property type="match status" value="1"/>
</dbReference>
<protein>
    <recommendedName>
        <fullName evidence="11">G-protein coupled receptors family 1 profile domain-containing protein</fullName>
    </recommendedName>
</protein>
<dbReference type="eggNOG" id="KOG3656">
    <property type="taxonomic scope" value="Eukaryota"/>
</dbReference>
<keyword evidence="5 9" id="KW-0297">G-protein coupled receptor</keyword>
<dbReference type="SUPFAM" id="SSF81321">
    <property type="entry name" value="Family A G protein-coupled receptor-like"/>
    <property type="match status" value="1"/>
</dbReference>
<feature type="transmembrane region" description="Helical" evidence="10">
    <location>
        <begin position="109"/>
        <end position="130"/>
    </location>
</feature>
<feature type="transmembrane region" description="Helical" evidence="10">
    <location>
        <begin position="253"/>
        <end position="273"/>
    </location>
</feature>
<keyword evidence="7 9" id="KW-0675">Receptor</keyword>
<dbReference type="AlphaFoldDB" id="G3NZJ1"/>
<feature type="transmembrane region" description="Helical" evidence="10">
    <location>
        <begin position="200"/>
        <end position="220"/>
    </location>
</feature>
<evidence type="ECO:0000256" key="5">
    <source>
        <dbReference type="ARBA" id="ARBA00023040"/>
    </source>
</evidence>
<organism evidence="12">
    <name type="scientific">Gasterosteus aculeatus</name>
    <name type="common">Three-spined stickleback</name>
    <dbReference type="NCBI Taxonomy" id="69293"/>
    <lineage>
        <taxon>Eukaryota</taxon>
        <taxon>Metazoa</taxon>
        <taxon>Chordata</taxon>
        <taxon>Craniata</taxon>
        <taxon>Vertebrata</taxon>
        <taxon>Euteleostomi</taxon>
        <taxon>Actinopterygii</taxon>
        <taxon>Neopterygii</taxon>
        <taxon>Teleostei</taxon>
        <taxon>Neoteleostei</taxon>
        <taxon>Acanthomorphata</taxon>
        <taxon>Eupercaria</taxon>
        <taxon>Perciformes</taxon>
        <taxon>Cottioidei</taxon>
        <taxon>Gasterosteales</taxon>
        <taxon>Gasterosteidae</taxon>
        <taxon>Gasterosteus</taxon>
    </lineage>
</organism>
<evidence type="ECO:0000256" key="6">
    <source>
        <dbReference type="ARBA" id="ARBA00023136"/>
    </source>
</evidence>
<keyword evidence="6 10" id="KW-0472">Membrane</keyword>
<name>G3NZJ1_GASAC</name>
<keyword evidence="4 10" id="KW-1133">Transmembrane helix</keyword>
<dbReference type="InterPro" id="IPR017452">
    <property type="entry name" value="GPCR_Rhodpsn_7TM"/>
</dbReference>
<reference evidence="12" key="2">
    <citation type="submission" date="2024-04" db="UniProtKB">
        <authorList>
            <consortium name="Ensembl"/>
        </authorList>
    </citation>
    <scope>IDENTIFICATION</scope>
</reference>
<comment type="similarity">
    <text evidence="9">Belongs to the G-protein coupled receptor 1 family.</text>
</comment>
<evidence type="ECO:0000256" key="7">
    <source>
        <dbReference type="ARBA" id="ARBA00023170"/>
    </source>
</evidence>
<dbReference type="Gene3D" id="1.20.1070.10">
    <property type="entry name" value="Rhodopsin 7-helix transmembrane proteins"/>
    <property type="match status" value="1"/>
</dbReference>
<dbReference type="FunCoup" id="G3NZJ1">
    <property type="interactions" value="24"/>
</dbReference>
<dbReference type="GO" id="GO:0005886">
    <property type="term" value="C:plasma membrane"/>
    <property type="evidence" value="ECO:0007669"/>
    <property type="project" value="UniProtKB-SubCell"/>
</dbReference>
<dbReference type="InterPro" id="IPR050569">
    <property type="entry name" value="TAAR"/>
</dbReference>
<evidence type="ECO:0000256" key="8">
    <source>
        <dbReference type="ARBA" id="ARBA00023224"/>
    </source>
</evidence>
<dbReference type="STRING" id="69293.ENSGACP00000010764"/>
<feature type="transmembrane region" description="Helical" evidence="10">
    <location>
        <begin position="285"/>
        <end position="308"/>
    </location>
</feature>
<evidence type="ECO:0000256" key="4">
    <source>
        <dbReference type="ARBA" id="ARBA00022989"/>
    </source>
</evidence>
<reference evidence="12" key="1">
    <citation type="submission" date="2006-01" db="EMBL/GenBank/DDBJ databases">
        <authorList>
            <person name="Lindblad-Toh K."/>
            <person name="Mauceli E."/>
            <person name="Grabherr M."/>
            <person name="Chang J.L."/>
            <person name="Lander E.S."/>
        </authorList>
    </citation>
    <scope>NUCLEOTIDE SEQUENCE [LARGE SCALE GENOMIC DNA]</scope>
</reference>
<evidence type="ECO:0000259" key="11">
    <source>
        <dbReference type="PROSITE" id="PS50262"/>
    </source>
</evidence>
<dbReference type="Pfam" id="PF00001">
    <property type="entry name" value="7tm_1"/>
    <property type="match status" value="1"/>
</dbReference>
<comment type="subcellular location">
    <subcellularLocation>
        <location evidence="1">Cell membrane</location>
        <topology evidence="1">Multi-pass membrane protein</topology>
    </subcellularLocation>
</comment>
<evidence type="ECO:0000256" key="9">
    <source>
        <dbReference type="RuleBase" id="RU000688"/>
    </source>
</evidence>
<evidence type="ECO:0000313" key="12">
    <source>
        <dbReference type="Ensembl" id="ENSGACP00000010764.1"/>
    </source>
</evidence>
<dbReference type="PANTHER" id="PTHR24249:SF381">
    <property type="entry name" value="TRACE AMINE ASSOCIATED RECEPTOR 19P-RELATED"/>
    <property type="match status" value="1"/>
</dbReference>
<dbReference type="InParanoid" id="G3NZJ1"/>
<dbReference type="GO" id="GO:0001594">
    <property type="term" value="F:trace-amine receptor activity"/>
    <property type="evidence" value="ECO:0007669"/>
    <property type="project" value="TreeGrafter"/>
</dbReference>
<keyword evidence="3 9" id="KW-0812">Transmembrane</keyword>
<dbReference type="PROSITE" id="PS00237">
    <property type="entry name" value="G_PROTEIN_RECEP_F1_1"/>
    <property type="match status" value="1"/>
</dbReference>
<dbReference type="InterPro" id="IPR000276">
    <property type="entry name" value="GPCR_Rhodpsn"/>
</dbReference>
<accession>G3NZJ1</accession>
<feature type="domain" description="G-protein coupled receptors family 1 profile" evidence="11">
    <location>
        <begin position="52"/>
        <end position="305"/>
    </location>
</feature>
<dbReference type="PROSITE" id="PS50262">
    <property type="entry name" value="G_PROTEIN_RECEP_F1_2"/>
    <property type="match status" value="1"/>
</dbReference>
<keyword evidence="2" id="KW-1003">Cell membrane</keyword>
<sequence>ESVTRLQRMAEHASQLCFPQLLNVSCRKPSVLWNDAVLSLALMSVSALTVALNLVVIISVSLFRHLHTPTNILIVSLAVSDLFVGLLVMPVEILFRVSCWFLGDLVCALFNYVFFIITSVSVGTMVLISLDRYLSICEPLHYATRVTVKRVRCSVCTCWLCSVCYSGVLASDGVTPSGRYSSCHGECLIVIDYVTVTVDLVVTFGVPVSVIVVLYMRVFAVAASQARSLRSHVLVVTHQLPVGQRAKKSELKAARTLGVLVVLFLICFCPYYIVSLVGYSQLSNLYMSFVLYLFYLNSCLNPLIYALFYPWFRKAVK</sequence>
<evidence type="ECO:0000256" key="1">
    <source>
        <dbReference type="ARBA" id="ARBA00004651"/>
    </source>
</evidence>
<feature type="transmembrane region" description="Helical" evidence="10">
    <location>
        <begin position="70"/>
        <end position="89"/>
    </location>
</feature>
<proteinExistence type="inferred from homology"/>
<dbReference type="OMA" id="NTACWFF"/>
<evidence type="ECO:0000256" key="2">
    <source>
        <dbReference type="ARBA" id="ARBA00022475"/>
    </source>
</evidence>
<dbReference type="Ensembl" id="ENSGACT00000010786.1">
    <property type="protein sequence ID" value="ENSGACP00000010764.1"/>
    <property type="gene ID" value="ENSGACG00000008139.1"/>
</dbReference>
<dbReference type="PRINTS" id="PR00237">
    <property type="entry name" value="GPCRRHODOPSN"/>
</dbReference>